<dbReference type="PANTHER" id="PTHR30143">
    <property type="entry name" value="ACID HYDRATASE"/>
    <property type="match status" value="1"/>
</dbReference>
<gene>
    <name evidence="3" type="ORF">DI565_08820</name>
</gene>
<dbReference type="GO" id="GO:0005737">
    <property type="term" value="C:cytoplasm"/>
    <property type="evidence" value="ECO:0007669"/>
    <property type="project" value="TreeGrafter"/>
</dbReference>
<sequence>MTGSSEKIEAAATFLAAARLPGEAVQSLPAELAPADETEAWAIHQTLVARRGGPVAWKVGASSPTSGPGVGEISADTLHRGAARIPGSVLRLWAVEAEIAVTFARDLPPRGNLYEADDVLGAIGTWHAAIEVLDTAFADWRATPSLWKAADRQSHGALILGPGSERAPLGPLGELPVRLLIDGAPAFAHRGGNSAGDPTWLLVALANRLAGTRRWLRAGDVVTTGSTTPFLQAKPGQRVAAEFEGLAPAELAVGA</sequence>
<dbReference type="SUPFAM" id="SSF56529">
    <property type="entry name" value="FAH"/>
    <property type="match status" value="1"/>
</dbReference>
<evidence type="ECO:0000313" key="4">
    <source>
        <dbReference type="Proteomes" id="UP000249577"/>
    </source>
</evidence>
<dbReference type="AlphaFoldDB" id="A0A2W5KFX3"/>
<reference evidence="3 4" key="1">
    <citation type="submission" date="2017-08" db="EMBL/GenBank/DDBJ databases">
        <title>Infants hospitalized years apart are colonized by the same room-sourced microbial strains.</title>
        <authorList>
            <person name="Brooks B."/>
            <person name="Olm M.R."/>
            <person name="Firek B.A."/>
            <person name="Baker R."/>
            <person name="Thomas B.C."/>
            <person name="Morowitz M.J."/>
            <person name="Banfield J.F."/>
        </authorList>
    </citation>
    <scope>NUCLEOTIDE SEQUENCE [LARGE SCALE GENOMIC DNA]</scope>
    <source>
        <strain evidence="3">S2_005_003_R2_43</strain>
    </source>
</reference>
<dbReference type="EMBL" id="QFPN01000004">
    <property type="protein sequence ID" value="PZQ15912.1"/>
    <property type="molecule type" value="Genomic_DNA"/>
</dbReference>
<accession>A0A2W5KFX3</accession>
<dbReference type="InterPro" id="IPR011234">
    <property type="entry name" value="Fumarylacetoacetase-like_C"/>
</dbReference>
<dbReference type="GO" id="GO:0008684">
    <property type="term" value="F:2-oxopent-4-enoate hydratase activity"/>
    <property type="evidence" value="ECO:0007669"/>
    <property type="project" value="TreeGrafter"/>
</dbReference>
<dbReference type="Pfam" id="PF01557">
    <property type="entry name" value="FAA_hydrolase"/>
    <property type="match status" value="1"/>
</dbReference>
<evidence type="ECO:0000256" key="1">
    <source>
        <dbReference type="ARBA" id="ARBA00023239"/>
    </source>
</evidence>
<dbReference type="InterPro" id="IPR036663">
    <property type="entry name" value="Fumarylacetoacetase_C_sf"/>
</dbReference>
<organism evidence="3 4">
    <name type="scientific">Ancylobacter novellus</name>
    <name type="common">Thiobacillus novellus</name>
    <dbReference type="NCBI Taxonomy" id="921"/>
    <lineage>
        <taxon>Bacteria</taxon>
        <taxon>Pseudomonadati</taxon>
        <taxon>Pseudomonadota</taxon>
        <taxon>Alphaproteobacteria</taxon>
        <taxon>Hyphomicrobiales</taxon>
        <taxon>Xanthobacteraceae</taxon>
        <taxon>Ancylobacter</taxon>
    </lineage>
</organism>
<dbReference type="Proteomes" id="UP000249577">
    <property type="component" value="Unassembled WGS sequence"/>
</dbReference>
<keyword evidence="1" id="KW-0456">Lyase</keyword>
<dbReference type="InterPro" id="IPR050772">
    <property type="entry name" value="Hydratase-Decarb/MhpD_sf"/>
</dbReference>
<comment type="caution">
    <text evidence="3">The sequence shown here is derived from an EMBL/GenBank/DDBJ whole genome shotgun (WGS) entry which is preliminary data.</text>
</comment>
<dbReference type="PANTHER" id="PTHR30143:SF0">
    <property type="entry name" value="2-KETO-4-PENTENOATE HYDRATASE"/>
    <property type="match status" value="1"/>
</dbReference>
<evidence type="ECO:0000259" key="2">
    <source>
        <dbReference type="Pfam" id="PF01557"/>
    </source>
</evidence>
<evidence type="ECO:0000313" key="3">
    <source>
        <dbReference type="EMBL" id="PZQ15912.1"/>
    </source>
</evidence>
<name>A0A2W5KFX3_ANCNO</name>
<protein>
    <recommendedName>
        <fullName evidence="2">Fumarylacetoacetase-like C-terminal domain-containing protein</fullName>
    </recommendedName>
</protein>
<feature type="domain" description="Fumarylacetoacetase-like C-terminal" evidence="2">
    <location>
        <begin position="77"/>
        <end position="250"/>
    </location>
</feature>
<proteinExistence type="predicted"/>
<dbReference type="Gene3D" id="3.90.850.10">
    <property type="entry name" value="Fumarylacetoacetase-like, C-terminal domain"/>
    <property type="match status" value="1"/>
</dbReference>